<dbReference type="PANTHER" id="PTHR13947:SF37">
    <property type="entry name" value="LD18367P"/>
    <property type="match status" value="1"/>
</dbReference>
<dbReference type="PROSITE" id="PS51186">
    <property type="entry name" value="GNAT"/>
    <property type="match status" value="1"/>
</dbReference>
<proteinExistence type="predicted"/>
<dbReference type="EMBL" id="JAFEUM010000001">
    <property type="protein sequence ID" value="MBM7035030.1"/>
    <property type="molecule type" value="Genomic_DNA"/>
</dbReference>
<dbReference type="Gene3D" id="3.40.630.30">
    <property type="match status" value="1"/>
</dbReference>
<evidence type="ECO:0000259" key="2">
    <source>
        <dbReference type="PROSITE" id="PS51186"/>
    </source>
</evidence>
<keyword evidence="1" id="KW-0808">Transferase</keyword>
<dbReference type="InterPro" id="IPR050769">
    <property type="entry name" value="NAT_camello-type"/>
</dbReference>
<dbReference type="SUPFAM" id="SSF55729">
    <property type="entry name" value="Acyl-CoA N-acyltransferases (Nat)"/>
    <property type="match status" value="1"/>
</dbReference>
<evidence type="ECO:0000256" key="1">
    <source>
        <dbReference type="ARBA" id="ARBA00022679"/>
    </source>
</evidence>
<dbReference type="CDD" id="cd04301">
    <property type="entry name" value="NAT_SF"/>
    <property type="match status" value="1"/>
</dbReference>
<feature type="domain" description="N-acetyltransferase" evidence="2">
    <location>
        <begin position="1"/>
        <end position="139"/>
    </location>
</feature>
<dbReference type="InterPro" id="IPR016181">
    <property type="entry name" value="Acyl_CoA_acyltransferase"/>
</dbReference>
<dbReference type="Pfam" id="PF13673">
    <property type="entry name" value="Acetyltransf_10"/>
    <property type="match status" value="1"/>
</dbReference>
<evidence type="ECO:0000313" key="4">
    <source>
        <dbReference type="Proteomes" id="UP000809621"/>
    </source>
</evidence>
<evidence type="ECO:0000313" key="3">
    <source>
        <dbReference type="EMBL" id="MBM7035030.1"/>
    </source>
</evidence>
<dbReference type="PANTHER" id="PTHR13947">
    <property type="entry name" value="GNAT FAMILY N-ACETYLTRANSFERASE"/>
    <property type="match status" value="1"/>
</dbReference>
<dbReference type="RefSeq" id="WP_205156669.1">
    <property type="nucleotide sequence ID" value="NZ_JAFEUM010000001.1"/>
</dbReference>
<accession>A0ABS2HBQ9</accession>
<sequence>MDIESINRRPIGLEELVRESELEGFRFLTRLSNELDSNGKAFDQQGETLMVVRDADRLIAIGGISNYDGVARLRRFYVKKAYRKSGVGTLLLQNLEMFASQYFSRITLFTDTASASKFYEARGYTPAAESRVSHQKIIK</sequence>
<keyword evidence="4" id="KW-1185">Reference proteome</keyword>
<organism evidence="3 4">
    <name type="scientific">Vibrio ulleungensis</name>
    <dbReference type="NCBI Taxonomy" id="2807619"/>
    <lineage>
        <taxon>Bacteria</taxon>
        <taxon>Pseudomonadati</taxon>
        <taxon>Pseudomonadota</taxon>
        <taxon>Gammaproteobacteria</taxon>
        <taxon>Vibrionales</taxon>
        <taxon>Vibrionaceae</taxon>
        <taxon>Vibrio</taxon>
    </lineage>
</organism>
<dbReference type="Proteomes" id="UP000809621">
    <property type="component" value="Unassembled WGS sequence"/>
</dbReference>
<name>A0ABS2HBQ9_9VIBR</name>
<comment type="caution">
    <text evidence="3">The sequence shown here is derived from an EMBL/GenBank/DDBJ whole genome shotgun (WGS) entry which is preliminary data.</text>
</comment>
<reference evidence="3 4" key="1">
    <citation type="submission" date="2021-02" db="EMBL/GenBank/DDBJ databases">
        <authorList>
            <person name="Park J.-S."/>
        </authorList>
    </citation>
    <scope>NUCLEOTIDE SEQUENCE [LARGE SCALE GENOMIC DNA]</scope>
    <source>
        <strain evidence="3 4">188UL20-2</strain>
    </source>
</reference>
<gene>
    <name evidence="3" type="ORF">JQC93_01320</name>
</gene>
<protein>
    <submittedName>
        <fullName evidence="3">GNAT family N-acetyltransferase</fullName>
    </submittedName>
</protein>
<dbReference type="InterPro" id="IPR000182">
    <property type="entry name" value="GNAT_dom"/>
</dbReference>